<accession>D0SK67</accession>
<feature type="region of interest" description="Disordered" evidence="1">
    <location>
        <begin position="105"/>
        <end position="136"/>
    </location>
</feature>
<evidence type="ECO:0000256" key="1">
    <source>
        <dbReference type="SAM" id="MobiDB-lite"/>
    </source>
</evidence>
<reference evidence="3" key="1">
    <citation type="journal article" date="2012" name="PLoS ONE">
        <title>The success of Acinetobacter species; genetic, metabolic and virulence attributes.</title>
        <authorList>
            <person name="Peleg A.Y."/>
            <person name="de Breij A."/>
            <person name="Adams M.D."/>
            <person name="Cerqueira G.M."/>
            <person name="Mocali S."/>
            <person name="Galardini M."/>
            <person name="Nibbering P.H."/>
            <person name="Earl A.M."/>
            <person name="Ward D.V."/>
            <person name="Paterson D.L."/>
            <person name="Seifert H."/>
            <person name="Dijkshoorn L."/>
        </authorList>
    </citation>
    <scope>NUCLEOTIDE SEQUENCE [LARGE SCALE GENOMIC DNA]</scope>
    <source>
        <strain evidence="3">SH205</strain>
    </source>
</reference>
<dbReference type="HOGENOM" id="CLU_1944058_0_0_6"/>
<proteinExistence type="predicted"/>
<organism evidence="2 3">
    <name type="scientific">Acinetobacter junii SH205</name>
    <dbReference type="NCBI Taxonomy" id="575587"/>
    <lineage>
        <taxon>Bacteria</taxon>
        <taxon>Pseudomonadati</taxon>
        <taxon>Pseudomonadota</taxon>
        <taxon>Gammaproteobacteria</taxon>
        <taxon>Moraxellales</taxon>
        <taxon>Moraxellaceae</taxon>
        <taxon>Acinetobacter</taxon>
    </lineage>
</organism>
<dbReference type="SUPFAM" id="SSF158791">
    <property type="entry name" value="MgtE N-terminal domain-like"/>
    <property type="match status" value="1"/>
</dbReference>
<name>D0SK67_ACIJU</name>
<dbReference type="Pfam" id="PF11304">
    <property type="entry name" value="DUF3106"/>
    <property type="match status" value="1"/>
</dbReference>
<evidence type="ECO:0008006" key="4">
    <source>
        <dbReference type="Google" id="ProtNLM"/>
    </source>
</evidence>
<feature type="compositionally biased region" description="Basic and acidic residues" evidence="1">
    <location>
        <begin position="119"/>
        <end position="136"/>
    </location>
</feature>
<dbReference type="Proteomes" id="UP000018442">
    <property type="component" value="Unassembled WGS sequence"/>
</dbReference>
<dbReference type="AlphaFoldDB" id="D0SK67"/>
<evidence type="ECO:0000313" key="2">
    <source>
        <dbReference type="EMBL" id="EEY94239.1"/>
    </source>
</evidence>
<protein>
    <recommendedName>
        <fullName evidence="4">DUF3106 domain-containing protein</fullName>
    </recommendedName>
</protein>
<sequence>MARIEFHMAAKKLALVVCTLGLLQTSFASSERFWVFSKPNKPTTEETWEDLSPEEQQLLIKRYQTLKEIPTNQSTQLQQRMEWFTQLPEDEKQKMRDVWQKMNTQERNTLRKRMQNASSEERVSIREEYLSKYAEH</sequence>
<evidence type="ECO:0000313" key="3">
    <source>
        <dbReference type="Proteomes" id="UP000018442"/>
    </source>
</evidence>
<dbReference type="EMBL" id="GG705011">
    <property type="protein sequence ID" value="EEY94239.1"/>
    <property type="molecule type" value="Genomic_DNA"/>
</dbReference>
<dbReference type="InterPro" id="IPR021455">
    <property type="entry name" value="DUF3106"/>
</dbReference>
<gene>
    <name evidence="2" type="ORF">HMPREF0026_01515</name>
</gene>